<accession>Q2GJD4</accession>
<dbReference type="EnsemblBacteria" id="ABD43293">
    <property type="protein sequence ID" value="ABD43293"/>
    <property type="gene ID" value="APH_0947"/>
</dbReference>
<protein>
    <submittedName>
        <fullName evidence="1">Uncharacterized protein</fullName>
    </submittedName>
</protein>
<dbReference type="EMBL" id="CP000235">
    <property type="protein sequence ID" value="ABD43293.1"/>
    <property type="molecule type" value="Genomic_DNA"/>
</dbReference>
<keyword evidence="2" id="KW-1185">Reference proteome</keyword>
<dbReference type="PaxDb" id="212042-APH_0947"/>
<sequence>MGRAALQSGEDAQIHDVKWKSHKVCMLFNL</sequence>
<dbReference type="Proteomes" id="UP000001943">
    <property type="component" value="Chromosome"/>
</dbReference>
<evidence type="ECO:0000313" key="1">
    <source>
        <dbReference type="EMBL" id="ABD43293.1"/>
    </source>
</evidence>
<dbReference type="AlphaFoldDB" id="Q2GJD4"/>
<reference evidence="1 2" key="1">
    <citation type="journal article" date="2006" name="PLoS Genet.">
        <title>Comparative genomics of emerging human ehrlichiosis agents.</title>
        <authorList>
            <person name="Dunning Hotopp J.C."/>
            <person name="Lin M."/>
            <person name="Madupu R."/>
            <person name="Crabtree J."/>
            <person name="Angiuoli S.V."/>
            <person name="Eisen J.A."/>
            <person name="Seshadri R."/>
            <person name="Ren Q."/>
            <person name="Wu M."/>
            <person name="Utterback T.R."/>
            <person name="Smith S."/>
            <person name="Lewis M."/>
            <person name="Khouri H."/>
            <person name="Zhang C."/>
            <person name="Niu H."/>
            <person name="Lin Q."/>
            <person name="Ohashi N."/>
            <person name="Zhi N."/>
            <person name="Nelson W."/>
            <person name="Brinkac L.M."/>
            <person name="Dodson R.J."/>
            <person name="Rosovitz M.J."/>
            <person name="Sundaram J."/>
            <person name="Daugherty S.C."/>
            <person name="Davidsen T."/>
            <person name="Durkin A.S."/>
            <person name="Gwinn M."/>
            <person name="Haft D.H."/>
            <person name="Selengut J.D."/>
            <person name="Sullivan S.A."/>
            <person name="Zafar N."/>
            <person name="Zhou L."/>
            <person name="Benahmed F."/>
            <person name="Forberger H."/>
            <person name="Halpin R."/>
            <person name="Mulligan S."/>
            <person name="Robinson J."/>
            <person name="White O."/>
            <person name="Rikihisa Y."/>
            <person name="Tettelin H."/>
        </authorList>
    </citation>
    <scope>NUCLEOTIDE SEQUENCE [LARGE SCALE GENOMIC DNA]</scope>
    <source>
        <strain evidence="1 2">HZ</strain>
    </source>
</reference>
<dbReference type="HOGENOM" id="CLU_3401859_0_0_5"/>
<proteinExistence type="predicted"/>
<evidence type="ECO:0000313" key="2">
    <source>
        <dbReference type="Proteomes" id="UP000001943"/>
    </source>
</evidence>
<gene>
    <name evidence="1" type="ordered locus">APH_0947</name>
</gene>
<dbReference type="KEGG" id="aph:APH_0947"/>
<organism evidence="1 2">
    <name type="scientific">Anaplasma phagocytophilum (strain HZ)</name>
    <dbReference type="NCBI Taxonomy" id="212042"/>
    <lineage>
        <taxon>Bacteria</taxon>
        <taxon>Pseudomonadati</taxon>
        <taxon>Pseudomonadota</taxon>
        <taxon>Alphaproteobacteria</taxon>
        <taxon>Rickettsiales</taxon>
        <taxon>Anaplasmataceae</taxon>
        <taxon>Anaplasma</taxon>
        <taxon>phagocytophilum group</taxon>
    </lineage>
</organism>
<name>Q2GJD4_ANAPZ</name>